<keyword evidence="3" id="KW-0479">Metal-binding</keyword>
<dbReference type="EMBL" id="SPQT01000005">
    <property type="protein sequence ID" value="TFV48244.1"/>
    <property type="molecule type" value="Genomic_DNA"/>
</dbReference>
<dbReference type="Pfam" id="PF02668">
    <property type="entry name" value="TauD"/>
    <property type="match status" value="1"/>
</dbReference>
<evidence type="ECO:0000313" key="8">
    <source>
        <dbReference type="EMBL" id="TFV48244.1"/>
    </source>
</evidence>
<dbReference type="PANTHER" id="PTHR30468:SF5">
    <property type="entry name" value="ALPHA-KETOGLUTARATE-DEPENDENT SULFATE ESTER DIOXYGENASE"/>
    <property type="match status" value="1"/>
</dbReference>
<dbReference type="GO" id="GO:0046872">
    <property type="term" value="F:metal ion binding"/>
    <property type="evidence" value="ECO:0007669"/>
    <property type="project" value="UniProtKB-KW"/>
</dbReference>
<evidence type="ECO:0000256" key="4">
    <source>
        <dbReference type="ARBA" id="ARBA00022964"/>
    </source>
</evidence>
<comment type="caution">
    <text evidence="8">The sequence shown here is derived from an EMBL/GenBank/DDBJ whole genome shotgun (WGS) entry which is preliminary data.</text>
</comment>
<evidence type="ECO:0000256" key="1">
    <source>
        <dbReference type="ARBA" id="ARBA00001954"/>
    </source>
</evidence>
<dbReference type="PANTHER" id="PTHR30468">
    <property type="entry name" value="ALPHA-KETOGLUTARATE-DEPENDENT SULFONATE DIOXYGENASE"/>
    <property type="match status" value="1"/>
</dbReference>
<evidence type="ECO:0000313" key="9">
    <source>
        <dbReference type="Proteomes" id="UP000297966"/>
    </source>
</evidence>
<dbReference type="InterPro" id="IPR003819">
    <property type="entry name" value="TauD/TfdA-like"/>
</dbReference>
<accession>A0A4Y9LZB8</accession>
<keyword evidence="4 8" id="KW-0223">Dioxygenase</keyword>
<keyword evidence="5" id="KW-0560">Oxidoreductase</keyword>
<comment type="similarity">
    <text evidence="2">Belongs to the TfdA dioxygenase family.</text>
</comment>
<feature type="domain" description="TauD/TfdA-like" evidence="7">
    <location>
        <begin position="22"/>
        <end position="257"/>
    </location>
</feature>
<name>A0A4Y9LZB8_9BRAD</name>
<evidence type="ECO:0000256" key="2">
    <source>
        <dbReference type="ARBA" id="ARBA00005896"/>
    </source>
</evidence>
<protein>
    <submittedName>
        <fullName evidence="8">TauD/TfdA family dioxygenase</fullName>
    </submittedName>
</protein>
<organism evidence="8 9">
    <name type="scientific">Bradyrhizobium niftali</name>
    <dbReference type="NCBI Taxonomy" id="2560055"/>
    <lineage>
        <taxon>Bacteria</taxon>
        <taxon>Pseudomonadati</taxon>
        <taxon>Pseudomonadota</taxon>
        <taxon>Alphaproteobacteria</taxon>
        <taxon>Hyphomicrobiales</taxon>
        <taxon>Nitrobacteraceae</taxon>
        <taxon>Bradyrhizobium</taxon>
    </lineage>
</organism>
<dbReference type="InterPro" id="IPR051323">
    <property type="entry name" value="AtsK-like"/>
</dbReference>
<gene>
    <name evidence="8" type="ORF">E4K65_12505</name>
</gene>
<dbReference type="Gene3D" id="3.60.130.10">
    <property type="entry name" value="Clavaminate synthase-like"/>
    <property type="match status" value="1"/>
</dbReference>
<reference evidence="8 9" key="1">
    <citation type="submission" date="2019-03" db="EMBL/GenBank/DDBJ databases">
        <title>Bradyrhizobium diversity isolated from nodules of Chamaecrista fasciculata.</title>
        <authorList>
            <person name="Klepa M.S."/>
            <person name="Urquiaga M.O."/>
            <person name="Hungria M."/>
            <person name="Delamuta J.R."/>
        </authorList>
    </citation>
    <scope>NUCLEOTIDE SEQUENCE [LARGE SCALE GENOMIC DNA]</scope>
    <source>
        <strain evidence="8 9">CNPSo 3448</strain>
    </source>
</reference>
<dbReference type="Proteomes" id="UP000297966">
    <property type="component" value="Unassembled WGS sequence"/>
</dbReference>
<evidence type="ECO:0000256" key="3">
    <source>
        <dbReference type="ARBA" id="ARBA00022723"/>
    </source>
</evidence>
<dbReference type="GO" id="GO:0005737">
    <property type="term" value="C:cytoplasm"/>
    <property type="evidence" value="ECO:0007669"/>
    <property type="project" value="TreeGrafter"/>
</dbReference>
<dbReference type="GO" id="GO:0016706">
    <property type="term" value="F:2-oxoglutarate-dependent dioxygenase activity"/>
    <property type="evidence" value="ECO:0007669"/>
    <property type="project" value="TreeGrafter"/>
</dbReference>
<evidence type="ECO:0000256" key="5">
    <source>
        <dbReference type="ARBA" id="ARBA00023002"/>
    </source>
</evidence>
<keyword evidence="6" id="KW-0408">Iron</keyword>
<dbReference type="AlphaFoldDB" id="A0A4Y9LZB8"/>
<sequence>MSGTMAVENVIPRADIVKHAERLGAEIKNIALSDDLPDDVILAFKRLLLEHKVIFFRDQGHLDDAQQQRFVLRLGSLIPNPTMADTMGGLTIRQELSDPACGHLNQMNDERVRTAISVLRLAAVPPFGGDVAWSSRAAAYLDLPHPLRMLADNLWAVSFVASDLTEAERATEANKPPWWGVSTATIYETTHPIVRVHPETGERMLSLGRSVNNFVGLQRYPSQKLFERLQSYLIAPRNTLCWNWKSGDVVIWDNRATEPYPVSKSSSPHWMMDQLATDARVPHVKRPKSRAAKAA</sequence>
<keyword evidence="9" id="KW-1185">Reference proteome</keyword>
<dbReference type="OrthoDB" id="7209371at2"/>
<evidence type="ECO:0000256" key="6">
    <source>
        <dbReference type="ARBA" id="ARBA00023004"/>
    </source>
</evidence>
<dbReference type="SUPFAM" id="SSF51197">
    <property type="entry name" value="Clavaminate synthase-like"/>
    <property type="match status" value="1"/>
</dbReference>
<comment type="cofactor">
    <cofactor evidence="1">
        <name>Fe(2+)</name>
        <dbReference type="ChEBI" id="CHEBI:29033"/>
    </cofactor>
</comment>
<evidence type="ECO:0000259" key="7">
    <source>
        <dbReference type="Pfam" id="PF02668"/>
    </source>
</evidence>
<proteinExistence type="inferred from homology"/>
<dbReference type="InterPro" id="IPR042098">
    <property type="entry name" value="TauD-like_sf"/>
</dbReference>